<feature type="transmembrane region" description="Helical" evidence="5">
    <location>
        <begin position="254"/>
        <end position="273"/>
    </location>
</feature>
<feature type="transmembrane region" description="Helical" evidence="5">
    <location>
        <begin position="1112"/>
        <end position="1134"/>
    </location>
</feature>
<dbReference type="OrthoDB" id="296526at2759"/>
<dbReference type="InterPro" id="IPR032630">
    <property type="entry name" value="P_typ_ATPase_c"/>
</dbReference>
<feature type="domain" description="P-type ATPase C-terminal" evidence="6">
    <location>
        <begin position="1010"/>
        <end position="1243"/>
    </location>
</feature>
<keyword evidence="2" id="KW-0479">Metal-binding</keyword>
<feature type="compositionally biased region" description="Acidic residues" evidence="4">
    <location>
        <begin position="41"/>
        <end position="50"/>
    </location>
</feature>
<keyword evidence="3" id="KW-0460">Magnesium</keyword>
<dbReference type="EMBL" id="CAJJDN010000087">
    <property type="protein sequence ID" value="CAD8106804.1"/>
    <property type="molecule type" value="Genomic_DNA"/>
</dbReference>
<feature type="region of interest" description="Disordered" evidence="4">
    <location>
        <begin position="86"/>
        <end position="141"/>
    </location>
</feature>
<organism evidence="7 8">
    <name type="scientific">Paramecium sonneborni</name>
    <dbReference type="NCBI Taxonomy" id="65129"/>
    <lineage>
        <taxon>Eukaryota</taxon>
        <taxon>Sar</taxon>
        <taxon>Alveolata</taxon>
        <taxon>Ciliophora</taxon>
        <taxon>Intramacronucleata</taxon>
        <taxon>Oligohymenophorea</taxon>
        <taxon>Peniculida</taxon>
        <taxon>Parameciidae</taxon>
        <taxon>Paramecium</taxon>
    </lineage>
</organism>
<evidence type="ECO:0000259" key="6">
    <source>
        <dbReference type="Pfam" id="PF16212"/>
    </source>
</evidence>
<keyword evidence="5" id="KW-0472">Membrane</keyword>
<feature type="transmembrane region" description="Helical" evidence="5">
    <location>
        <begin position="1146"/>
        <end position="1171"/>
    </location>
</feature>
<dbReference type="Pfam" id="PF16212">
    <property type="entry name" value="PhoLip_ATPase_C"/>
    <property type="match status" value="1"/>
</dbReference>
<evidence type="ECO:0000256" key="3">
    <source>
        <dbReference type="ARBA" id="ARBA00022842"/>
    </source>
</evidence>
<accession>A0A8S1PUT8</accession>
<feature type="transmembrane region" description="Helical" evidence="5">
    <location>
        <begin position="1178"/>
        <end position="1201"/>
    </location>
</feature>
<gene>
    <name evidence="7" type="ORF">PSON_ATCC_30995.1.T0870169</name>
</gene>
<evidence type="ECO:0000313" key="7">
    <source>
        <dbReference type="EMBL" id="CAD8106804.1"/>
    </source>
</evidence>
<evidence type="ECO:0000256" key="5">
    <source>
        <dbReference type="SAM" id="Phobius"/>
    </source>
</evidence>
<feature type="compositionally biased region" description="Basic and acidic residues" evidence="4">
    <location>
        <begin position="575"/>
        <end position="588"/>
    </location>
</feature>
<sequence>MAEEDDNIIAFDEDEDNSPPKVQPKISTRFKHKQVRQQEINNEEAQEVNEDGPVINFTKLFKTSKEAGTAQGLKVDPTYVTPMAKSLFLNPDDKQDEDDDDPGVLKLEDPEDQPLPPEEGDVFIKSKSNRSQKSTPKKDESILDVIQKYDGKNMENSLEFSVHPIGKGTTEQFPASQDNRDELVDTIFSQQLKIGIQSTDTKTDFYGISMLTQKGSLFQNALKMSLKRAFMTPILPFIIIITILDYTMTSVNQFQFFIIYILILATLPTFLWYKVYKQELELEFKFDRQLVSVYDFVQKRFTTRTIIRLFPGCIVQLKKGERVPAPMIILSADGKEHAQVNFGDDVKTFKVAAQKLLEPDLTYIDGQLEFNQLPIFSDNTKARLRLDLVEPIDVQLNQDQLVNENGIVESPQLIGVLLHSSTHQKYLREALSFNLPLYLNPLNSEFFSIGIAIVLAITFSIAGSIWSSNNKDKHIYIREQSNYNFISLLIDRLIIFSNIVPIFVEVFRPIFLLLARQKVNGDIGMDPQRSGLLTKLNSYVALDNLANTKFVNYGQVLNEPKLRVGKATLLGGPQGEKKDNEKNNDDVKLQGYEPKPNKEIMDDQIQVNQSTAFEQIDLEYDAQCDDKERSTFVFERALLTLPFKTLNSTQLAIQKYCQLGECVQFSYDDNQRSILLPKEVLRSYSIKLIVNTEQWDAYLYEMPLLEEKDLESDDEEASDLQQLQDRIKKDRELFEKMNSKRYIWVLQADIESTLCKEHPQLSQFMQGKAIFEYTFQEEEFQKLYKQLGSSAFKRKYIQLSPFAEEQLMTQIKPCGVFQFQTVAHHNFHLILDLNLAIIRQWFFIRDVERDQTLQYLKQYMECVEFTKDDLHNEMTSVKSQAVPLFKQSTREFKVFDNLYKIDDKFITLIINQEVLEQALSDGELRSQFYEVIMIASFVVFHDLNKVQIEQLMTFQKDQSKNQAIVSVGLHDQDLCLCKVNTIRASVQSQTVKNPSLFSAMSHIELVNLDGLSKLILTHARQTHVRTAGFLLFILYKGFLITMCEFFFSFFNGYSSTQLFTTSFHFMFQTYFTPLYGFLVFSFYSDVNHRVIRMFASEFIKCQRDYYFNKKKLFLIFFDSVYQGFIIFYLPATILQYANNQEGIIEGFYYISLVSYLTVLLTTQMQPILYLSTLSKEQIVVIMFNVTLCVLVLFTTCSSETWSTSIPQYIHHLESILDSVKSVFIIIFLSCISLTPTIILQQFETVSDSQLIRMIHYYEEKEEIEEEPKQKPQEQKQSQVVDTKQLQTKGLEQSIMIEQTSQDQINMSQDNLLQK</sequence>
<feature type="region of interest" description="Disordered" evidence="4">
    <location>
        <begin position="1"/>
        <end position="50"/>
    </location>
</feature>
<feature type="region of interest" description="Disordered" evidence="4">
    <location>
        <begin position="1262"/>
        <end position="1283"/>
    </location>
</feature>
<evidence type="ECO:0000256" key="4">
    <source>
        <dbReference type="SAM" id="MobiDB-lite"/>
    </source>
</evidence>
<name>A0A8S1PUT8_9CILI</name>
<dbReference type="GO" id="GO:0140326">
    <property type="term" value="F:ATPase-coupled intramembrane lipid transporter activity"/>
    <property type="evidence" value="ECO:0007669"/>
    <property type="project" value="TreeGrafter"/>
</dbReference>
<feature type="transmembrane region" description="Helical" evidence="5">
    <location>
        <begin position="1062"/>
        <end position="1083"/>
    </location>
</feature>
<feature type="transmembrane region" description="Helical" evidence="5">
    <location>
        <begin position="229"/>
        <end position="248"/>
    </location>
</feature>
<evidence type="ECO:0000256" key="1">
    <source>
        <dbReference type="ARBA" id="ARBA00004141"/>
    </source>
</evidence>
<feature type="transmembrane region" description="Helical" evidence="5">
    <location>
        <begin position="486"/>
        <end position="507"/>
    </location>
</feature>
<feature type="transmembrane region" description="Helical" evidence="5">
    <location>
        <begin position="1029"/>
        <end position="1050"/>
    </location>
</feature>
<comment type="subcellular location">
    <subcellularLocation>
        <location evidence="1">Membrane</location>
        <topology evidence="1">Multi-pass membrane protein</topology>
    </subcellularLocation>
</comment>
<dbReference type="Proteomes" id="UP000692954">
    <property type="component" value="Unassembled WGS sequence"/>
</dbReference>
<comment type="caution">
    <text evidence="7">The sequence shown here is derived from an EMBL/GenBank/DDBJ whole genome shotgun (WGS) entry which is preliminary data.</text>
</comment>
<feature type="transmembrane region" description="Helical" evidence="5">
    <location>
        <begin position="446"/>
        <end position="466"/>
    </location>
</feature>
<dbReference type="GO" id="GO:0005886">
    <property type="term" value="C:plasma membrane"/>
    <property type="evidence" value="ECO:0007669"/>
    <property type="project" value="TreeGrafter"/>
</dbReference>
<keyword evidence="8" id="KW-1185">Reference proteome</keyword>
<feature type="transmembrane region" description="Helical" evidence="5">
    <location>
        <begin position="1221"/>
        <end position="1239"/>
    </location>
</feature>
<evidence type="ECO:0000256" key="2">
    <source>
        <dbReference type="ARBA" id="ARBA00022723"/>
    </source>
</evidence>
<keyword evidence="5" id="KW-0812">Transmembrane</keyword>
<dbReference type="GO" id="GO:0046872">
    <property type="term" value="F:metal ion binding"/>
    <property type="evidence" value="ECO:0007669"/>
    <property type="project" value="UniProtKB-KW"/>
</dbReference>
<feature type="region of interest" description="Disordered" evidence="4">
    <location>
        <begin position="568"/>
        <end position="593"/>
    </location>
</feature>
<protein>
    <recommendedName>
        <fullName evidence="6">P-type ATPase C-terminal domain-containing protein</fullName>
    </recommendedName>
</protein>
<dbReference type="GO" id="GO:0045332">
    <property type="term" value="P:phospholipid translocation"/>
    <property type="evidence" value="ECO:0007669"/>
    <property type="project" value="TreeGrafter"/>
</dbReference>
<dbReference type="PANTHER" id="PTHR24092">
    <property type="entry name" value="PROBABLE PHOSPHOLIPID-TRANSPORTING ATPASE"/>
    <property type="match status" value="1"/>
</dbReference>
<proteinExistence type="predicted"/>
<feature type="compositionally biased region" description="Acidic residues" evidence="4">
    <location>
        <begin position="1"/>
        <end position="17"/>
    </location>
</feature>
<keyword evidence="5" id="KW-1133">Transmembrane helix</keyword>
<evidence type="ECO:0000313" key="8">
    <source>
        <dbReference type="Proteomes" id="UP000692954"/>
    </source>
</evidence>
<reference evidence="7" key="1">
    <citation type="submission" date="2021-01" db="EMBL/GenBank/DDBJ databases">
        <authorList>
            <consortium name="Genoscope - CEA"/>
            <person name="William W."/>
        </authorList>
    </citation>
    <scope>NUCLEOTIDE SEQUENCE</scope>
</reference>